<reference evidence="4" key="1">
    <citation type="journal article" date="2019" name="Int. J. Syst. Evol. Microbiol.">
        <title>The Global Catalogue of Microorganisms (GCM) 10K type strain sequencing project: providing services to taxonomists for standard genome sequencing and annotation.</title>
        <authorList>
            <consortium name="The Broad Institute Genomics Platform"/>
            <consortium name="The Broad Institute Genome Sequencing Center for Infectious Disease"/>
            <person name="Wu L."/>
            <person name="Ma J."/>
        </authorList>
    </citation>
    <scope>NUCLEOTIDE SEQUENCE [LARGE SCALE GENOMIC DNA]</scope>
    <source>
        <strain evidence="4">CCUG 66188</strain>
    </source>
</reference>
<evidence type="ECO:0000313" key="4">
    <source>
        <dbReference type="Proteomes" id="UP001596023"/>
    </source>
</evidence>
<feature type="transmembrane region" description="Helical" evidence="1">
    <location>
        <begin position="381"/>
        <end position="401"/>
    </location>
</feature>
<evidence type="ECO:0000313" key="3">
    <source>
        <dbReference type="EMBL" id="MFC4674545.1"/>
    </source>
</evidence>
<feature type="domain" description="DUF8201" evidence="2">
    <location>
        <begin position="1"/>
        <end position="438"/>
    </location>
</feature>
<dbReference type="RefSeq" id="WP_379996943.1">
    <property type="nucleotide sequence ID" value="NZ_JBHSGN010000076.1"/>
</dbReference>
<feature type="transmembrane region" description="Helical" evidence="1">
    <location>
        <begin position="6"/>
        <end position="26"/>
    </location>
</feature>
<dbReference type="Proteomes" id="UP001596023">
    <property type="component" value="Unassembled WGS sequence"/>
</dbReference>
<keyword evidence="4" id="KW-1185">Reference proteome</keyword>
<keyword evidence="1" id="KW-0812">Transmembrane</keyword>
<accession>A0ABV9KWE3</accession>
<dbReference type="Pfam" id="PF26626">
    <property type="entry name" value="DUF8201"/>
    <property type="match status" value="1"/>
</dbReference>
<feature type="transmembrane region" description="Helical" evidence="1">
    <location>
        <begin position="206"/>
        <end position="223"/>
    </location>
</feature>
<feature type="transmembrane region" description="Helical" evidence="1">
    <location>
        <begin position="177"/>
        <end position="194"/>
    </location>
</feature>
<gene>
    <name evidence="3" type="ORF">ACFO6W_12650</name>
</gene>
<comment type="caution">
    <text evidence="3">The sequence shown here is derived from an EMBL/GenBank/DDBJ whole genome shotgun (WGS) entry which is preliminary data.</text>
</comment>
<protein>
    <submittedName>
        <fullName evidence="3">LIC_10190 family membrane protein</fullName>
    </submittedName>
</protein>
<feature type="transmembrane region" description="Helical" evidence="1">
    <location>
        <begin position="294"/>
        <end position="321"/>
    </location>
</feature>
<feature type="transmembrane region" description="Helical" evidence="1">
    <location>
        <begin position="64"/>
        <end position="80"/>
    </location>
</feature>
<evidence type="ECO:0000259" key="2">
    <source>
        <dbReference type="Pfam" id="PF26626"/>
    </source>
</evidence>
<evidence type="ECO:0000256" key="1">
    <source>
        <dbReference type="SAM" id="Phobius"/>
    </source>
</evidence>
<feature type="transmembrane region" description="Helical" evidence="1">
    <location>
        <begin position="408"/>
        <end position="426"/>
    </location>
</feature>
<organism evidence="3 4">
    <name type="scientific">Dysgonomonas termitidis</name>
    <dbReference type="NCBI Taxonomy" id="1516126"/>
    <lineage>
        <taxon>Bacteria</taxon>
        <taxon>Pseudomonadati</taxon>
        <taxon>Bacteroidota</taxon>
        <taxon>Bacteroidia</taxon>
        <taxon>Bacteroidales</taxon>
        <taxon>Dysgonomonadaceae</taxon>
        <taxon>Dysgonomonas</taxon>
    </lineage>
</organism>
<name>A0ABV9KWE3_9BACT</name>
<dbReference type="NCBIfam" id="NF047510">
    <property type="entry name" value="LIC_10190_fam"/>
    <property type="match status" value="1"/>
</dbReference>
<sequence length="603" mass="69546">MLATIIAWIVISLVLLSFGDILIHSYNKLCKQKEEYNLPDIFILGMCFILIPLSSTSFWLPSNHYILLAFIIVSIIYWAFNKERLKDRIKKAKLTLSTLSSFHLIIILASVISILSFVIWSSCVFDGAFYHHQNIRWNEEFAAVPGLANLEDRFGFNSNYLLISAIFSFRFMFGEPLYALQSTLFVYITCWLLTELIKSNFKIKHIIASIIFLVFFSINSELLCDSSTDIVPNLCTFYFILKFVFYPNLFKDQLLFVILLPISLVTFKLSTFPLSFASLYIIILYLKKKTWQPVLFCAAVATSIIFVWFARNIIVSGYLVFPLHEVDLFSFDWKVPGSVAKLERWGIHGYAKKVFYETVTTWHYLRHAVLTYKIYLINNSFIMLSFISIAISPLIVLYSYIKKKAVNHVYYILYISSSIYILYWAVSAPDFRFANGIILSSVFIILVIFLGDKADGSINLKNPTLIAFSLILLFSGIKKTQNYYKLLHLEYPEIRTKSFASILCIPYGAKDQAKARGVSIKFEEYRIKDDIIIFLSEDETGRTFDQLPATANIGLPFQHHSKAQDVRTIGLRGKTLQEGFRTKKEYLDILDSMIKEITGKEYK</sequence>
<feature type="transmembrane region" description="Helical" evidence="1">
    <location>
        <begin position="432"/>
        <end position="451"/>
    </location>
</feature>
<keyword evidence="1" id="KW-1133">Transmembrane helix</keyword>
<feature type="transmembrane region" description="Helical" evidence="1">
    <location>
        <begin position="38"/>
        <end position="58"/>
    </location>
</feature>
<feature type="transmembrane region" description="Helical" evidence="1">
    <location>
        <begin position="458"/>
        <end position="477"/>
    </location>
</feature>
<feature type="transmembrane region" description="Helical" evidence="1">
    <location>
        <begin position="254"/>
        <end position="282"/>
    </location>
</feature>
<proteinExistence type="predicted"/>
<keyword evidence="1" id="KW-0472">Membrane</keyword>
<dbReference type="InterPro" id="IPR058065">
    <property type="entry name" value="LIC_10190-like"/>
</dbReference>
<dbReference type="InterPro" id="IPR058514">
    <property type="entry name" value="DUF8201"/>
</dbReference>
<dbReference type="EMBL" id="JBHSGN010000076">
    <property type="protein sequence ID" value="MFC4674545.1"/>
    <property type="molecule type" value="Genomic_DNA"/>
</dbReference>
<feature type="transmembrane region" description="Helical" evidence="1">
    <location>
        <begin position="101"/>
        <end position="120"/>
    </location>
</feature>